<dbReference type="OMA" id="MESEELC"/>
<evidence type="ECO:0000256" key="6">
    <source>
        <dbReference type="RuleBase" id="RU364030"/>
    </source>
</evidence>
<evidence type="ECO:0000256" key="4">
    <source>
        <dbReference type="ARBA" id="ARBA00023186"/>
    </source>
</evidence>
<dbReference type="GO" id="GO:0007023">
    <property type="term" value="P:post-chaperonin tubulin folding pathway"/>
    <property type="evidence" value="ECO:0007669"/>
    <property type="project" value="UniProtKB-UniRule"/>
</dbReference>
<dbReference type="EMBL" id="LN856875">
    <property type="protein sequence ID" value="CRZ23529.1"/>
    <property type="molecule type" value="Genomic_DNA"/>
</dbReference>
<keyword evidence="4 6" id="KW-0143">Chaperone</keyword>
<evidence type="ECO:0000256" key="1">
    <source>
        <dbReference type="ARBA" id="ARBA00003046"/>
    </source>
</evidence>
<gene>
    <name evidence="8" type="primary">bma-tbca-1</name>
    <name evidence="7 8" type="ORF">Bm6492</name>
    <name evidence="7" type="ORF">BM_Bm6492</name>
</gene>
<keyword evidence="6" id="KW-0963">Cytoplasm</keyword>
<name>A0A0H5S4J4_BRUMA</name>
<sequence length="130" mass="14907">MFINLIMADPAVLRDISIKTGVVKRLVKELCYYEKEEEKSVIKLQAMQGSSDADEHVVKKQIELIQETKQMIPECARRLMNSVESLKKVISEHEAILQNTPEYIAAIEQIKTGTEEYLKIKEATREELGK</sequence>
<keyword evidence="6" id="KW-0206">Cytoskeleton</keyword>
<reference evidence="7" key="1">
    <citation type="journal article" date="2007" name="Science">
        <title>Draft genome of the filarial nematode parasite Brugia malayi.</title>
        <authorList>
            <person name="Ghedin E."/>
            <person name="Wang S."/>
            <person name="Spiro D."/>
            <person name="Caler E."/>
            <person name="Zhao Q."/>
            <person name="Crabtree J."/>
            <person name="Allen J.E."/>
            <person name="Delcher A.L."/>
            <person name="Guiliano D.B."/>
            <person name="Miranda-Saavedra D."/>
            <person name="Angiuoli S.V."/>
            <person name="Creasy T."/>
            <person name="Amedeo P."/>
            <person name="Haas B."/>
            <person name="El-Sayed N.M."/>
            <person name="Wortman J.R."/>
            <person name="Feldblyum T."/>
            <person name="Tallon L."/>
            <person name="Schatz M."/>
            <person name="Shumway M."/>
            <person name="Koo H."/>
            <person name="Salzberg S.L."/>
            <person name="Schobel S."/>
            <person name="Pertea M."/>
            <person name="Pop M."/>
            <person name="White O."/>
            <person name="Barton G.J."/>
            <person name="Carlow C.K."/>
            <person name="Crawford M.J."/>
            <person name="Daub J."/>
            <person name="Dimmic M.W."/>
            <person name="Estes C.F."/>
            <person name="Foster J.M."/>
            <person name="Ganatra M."/>
            <person name="Gregory W.F."/>
            <person name="Johnson N.M."/>
            <person name="Jin J."/>
            <person name="Komuniecki R."/>
            <person name="Korf I."/>
            <person name="Kumar S."/>
            <person name="Laney S."/>
            <person name="Li B.W."/>
            <person name="Li W."/>
            <person name="Lindblom T.H."/>
            <person name="Lustigman S."/>
            <person name="Ma D."/>
            <person name="Maina C.V."/>
            <person name="Martin D.M."/>
            <person name="McCarter J.P."/>
            <person name="McReynolds L."/>
            <person name="Mitreva M."/>
            <person name="Nutman T.B."/>
            <person name="Parkinson J."/>
            <person name="Peregrin-Alvarez J.M."/>
            <person name="Poole C."/>
            <person name="Ren Q."/>
            <person name="Saunders L."/>
            <person name="Sluder A.E."/>
            <person name="Smith K."/>
            <person name="Stanke M."/>
            <person name="Unnasch T.R."/>
            <person name="Ware J."/>
            <person name="Wei A.D."/>
            <person name="Weil G."/>
            <person name="Williams D.J."/>
            <person name="Zhang Y."/>
            <person name="Williams S.A."/>
            <person name="Fraser-Liggett C."/>
            <person name="Slatko B."/>
            <person name="Blaxter M.L."/>
            <person name="Scott A.L."/>
        </authorList>
    </citation>
    <scope>NUCLEOTIDE SEQUENCE</scope>
    <source>
        <strain evidence="7">FR3</strain>
    </source>
</reference>
<dbReference type="GO" id="GO:0005874">
    <property type="term" value="C:microtubule"/>
    <property type="evidence" value="ECO:0007669"/>
    <property type="project" value="UniProtKB-KW"/>
</dbReference>
<keyword evidence="6" id="KW-0493">Microtubule</keyword>
<dbReference type="Pfam" id="PF02970">
    <property type="entry name" value="TBCA"/>
    <property type="match status" value="1"/>
</dbReference>
<dbReference type="GO" id="GO:0005829">
    <property type="term" value="C:cytosol"/>
    <property type="evidence" value="ECO:0007669"/>
    <property type="project" value="TreeGrafter"/>
</dbReference>
<comment type="subunit">
    <text evidence="5 6">Supercomplex made of cofactors A to E. Cofactors A and D function by capturing and stabilizing tubulin in a quasi-native conformation. Cofactor E binds to the cofactor D-tubulin complex; interaction with cofactor C then causes the release of tubulin polypeptides that are committed to the native state.</text>
</comment>
<proteinExistence type="inferred from homology"/>
<organism evidence="7">
    <name type="scientific">Brugia malayi</name>
    <name type="common">Filarial nematode worm</name>
    <dbReference type="NCBI Taxonomy" id="6279"/>
    <lineage>
        <taxon>Eukaryota</taxon>
        <taxon>Metazoa</taxon>
        <taxon>Ecdysozoa</taxon>
        <taxon>Nematoda</taxon>
        <taxon>Chromadorea</taxon>
        <taxon>Rhabditida</taxon>
        <taxon>Spirurina</taxon>
        <taxon>Spiruromorpha</taxon>
        <taxon>Filarioidea</taxon>
        <taxon>Onchocercidae</taxon>
        <taxon>Brugia</taxon>
    </lineage>
</organism>
<evidence type="ECO:0000313" key="8">
    <source>
        <dbReference type="WormBase" id="Bm6492"/>
    </source>
</evidence>
<comment type="similarity">
    <text evidence="2 6">Belongs to the TBCA family.</text>
</comment>
<dbReference type="PANTHER" id="PTHR21500">
    <property type="entry name" value="TUBULIN-SPECIFIC CHAPERONE A"/>
    <property type="match status" value="1"/>
</dbReference>
<dbReference type="SUPFAM" id="SSF46988">
    <property type="entry name" value="Tubulin chaperone cofactor A"/>
    <property type="match status" value="1"/>
</dbReference>
<dbReference type="InterPro" id="IPR036126">
    <property type="entry name" value="TBCA_sf"/>
</dbReference>
<comment type="subcellular location">
    <subcellularLocation>
        <location evidence="6">Cytoplasm</location>
        <location evidence="6">Cytoskeleton</location>
    </subcellularLocation>
</comment>
<dbReference type="PANTHER" id="PTHR21500:SF0">
    <property type="entry name" value="TUBULIN-SPECIFIC CHAPERONE A"/>
    <property type="match status" value="1"/>
</dbReference>
<dbReference type="GO" id="GO:0048487">
    <property type="term" value="F:beta-tubulin binding"/>
    <property type="evidence" value="ECO:0007669"/>
    <property type="project" value="InterPro"/>
</dbReference>
<dbReference type="Gene3D" id="1.20.58.90">
    <property type="match status" value="1"/>
</dbReference>
<evidence type="ECO:0000256" key="3">
    <source>
        <dbReference type="ARBA" id="ARBA00015002"/>
    </source>
</evidence>
<reference evidence="7" key="2">
    <citation type="submission" date="2012-12" db="EMBL/GenBank/DDBJ databases">
        <authorList>
            <person name="Gao Y.W."/>
            <person name="Fan S.T."/>
            <person name="Sun H.T."/>
            <person name="Wang Z."/>
            <person name="Gao X.L."/>
            <person name="Li Y.G."/>
            <person name="Wang T.C."/>
            <person name="Zhang K."/>
            <person name="Xu W.W."/>
            <person name="Yu Z.J."/>
            <person name="Xia X.Z."/>
        </authorList>
    </citation>
    <scope>NUCLEOTIDE SEQUENCE</scope>
    <source>
        <strain evidence="7">FR3</strain>
    </source>
</reference>
<evidence type="ECO:0000256" key="2">
    <source>
        <dbReference type="ARBA" id="ARBA00006806"/>
    </source>
</evidence>
<accession>A0A0H5S4J4</accession>
<dbReference type="InterPro" id="IPR004226">
    <property type="entry name" value="TBCA"/>
</dbReference>
<dbReference type="AlphaFoldDB" id="A0A0H5S4J4"/>
<evidence type="ECO:0000313" key="7">
    <source>
        <dbReference type="EMBL" id="CRZ23529.1"/>
    </source>
</evidence>
<dbReference type="GO" id="GO:0007021">
    <property type="term" value="P:tubulin complex assembly"/>
    <property type="evidence" value="ECO:0007669"/>
    <property type="project" value="UniProtKB-UniRule"/>
</dbReference>
<evidence type="ECO:0000256" key="5">
    <source>
        <dbReference type="ARBA" id="ARBA00026055"/>
    </source>
</evidence>
<comment type="function">
    <text evidence="1">Tubulin-folding protein; involved in the early step of the tubulin folding pathway.</text>
</comment>
<protein>
    <recommendedName>
        <fullName evidence="3 6">Tubulin-specific chaperone A</fullName>
    </recommendedName>
</protein>
<dbReference type="WormBase" id="Bm6492">
    <property type="protein sequence ID" value="BM06092"/>
    <property type="gene ID" value="WBGene00226753"/>
    <property type="gene designation" value="Bma-tbca-1"/>
</dbReference>